<dbReference type="InterPro" id="IPR011011">
    <property type="entry name" value="Znf_FYVE_PHD"/>
</dbReference>
<feature type="compositionally biased region" description="Polar residues" evidence="7">
    <location>
        <begin position="80"/>
        <end position="90"/>
    </location>
</feature>
<dbReference type="PROSITE" id="PS50178">
    <property type="entry name" value="ZF_FYVE"/>
    <property type="match status" value="1"/>
</dbReference>
<dbReference type="GO" id="GO:0008270">
    <property type="term" value="F:zinc ion binding"/>
    <property type="evidence" value="ECO:0007669"/>
    <property type="project" value="UniProtKB-KW"/>
</dbReference>
<proteinExistence type="evidence at transcript level"/>
<dbReference type="GO" id="GO:0005525">
    <property type="term" value="F:GTP binding"/>
    <property type="evidence" value="ECO:0007669"/>
    <property type="project" value="UniProtKB-KW"/>
</dbReference>
<evidence type="ECO:0000256" key="1">
    <source>
        <dbReference type="ARBA" id="ARBA00022723"/>
    </source>
</evidence>
<feature type="compositionally biased region" description="Low complexity" evidence="7">
    <location>
        <begin position="98"/>
        <end position="125"/>
    </location>
</feature>
<dbReference type="SMART" id="SM00174">
    <property type="entry name" value="RHO"/>
    <property type="match status" value="1"/>
</dbReference>
<dbReference type="Pfam" id="PF00071">
    <property type="entry name" value="Ras"/>
    <property type="match status" value="2"/>
</dbReference>
<evidence type="ECO:0000256" key="3">
    <source>
        <dbReference type="ARBA" id="ARBA00022771"/>
    </source>
</evidence>
<evidence type="ECO:0000256" key="2">
    <source>
        <dbReference type="ARBA" id="ARBA00022741"/>
    </source>
</evidence>
<dbReference type="SMART" id="SM00175">
    <property type="entry name" value="RAB"/>
    <property type="match status" value="1"/>
</dbReference>
<dbReference type="PANTHER" id="PTHR24070">
    <property type="entry name" value="RAS, DI-RAS, AND RHEB FAMILY MEMBERS OF SMALL GTPASE SUPERFAMILY"/>
    <property type="match status" value="1"/>
</dbReference>
<evidence type="ECO:0000259" key="8">
    <source>
        <dbReference type="PROSITE" id="PS50178"/>
    </source>
</evidence>
<keyword evidence="2" id="KW-0547">Nucleotide-binding</keyword>
<dbReference type="InterPro" id="IPR017455">
    <property type="entry name" value="Znf_FYVE-rel"/>
</dbReference>
<keyword evidence="3 6" id="KW-0863">Zinc-finger</keyword>
<evidence type="ECO:0000256" key="6">
    <source>
        <dbReference type="PROSITE-ProRule" id="PRU00091"/>
    </source>
</evidence>
<dbReference type="PRINTS" id="PR00449">
    <property type="entry name" value="RASTRNSFRMNG"/>
</dbReference>
<dbReference type="InterPro" id="IPR020849">
    <property type="entry name" value="Small_GTPase_Ras-type"/>
</dbReference>
<dbReference type="SUPFAM" id="SSF57903">
    <property type="entry name" value="FYVE/PHD zinc finger"/>
    <property type="match status" value="1"/>
</dbReference>
<evidence type="ECO:0000256" key="4">
    <source>
        <dbReference type="ARBA" id="ARBA00022833"/>
    </source>
</evidence>
<keyword evidence="1" id="KW-0479">Metal-binding</keyword>
<protein>
    <submittedName>
        <fullName evidence="9">Rheb</fullName>
    </submittedName>
</protein>
<dbReference type="InterPro" id="IPR005225">
    <property type="entry name" value="Small_GTP-bd"/>
</dbReference>
<dbReference type="Pfam" id="PF01363">
    <property type="entry name" value="FYVE"/>
    <property type="match status" value="1"/>
</dbReference>
<sequence>MSSRRPRWVPDREAKECTQCSTKFTFLKTRKHHCRSCGSVFCDSCTNYQSYLPEFEYTEPQRVCQSCHDKIATEIERTQNRAFSNNSHPSFSDDRDYNPPNSTSLPSSNPNSNSNGPSYYSTPPSQNGDDTQPAYAERKIVVLGSRAVGKSSITIRYAEKHFVDTYNPTIETKFPARIRYRGKEFNLKLLDTAGQDEHSILQPNYTIGTHCYVLVFSVVDRASFEMIRVLHDKVLNACAISPLQQTQAPKPNLASDHPSNSNGINGTSTAVENESKVVIILVGNMCDLERNRCVSNEEGEALARELGCSFIECSAKTDENIHKIFETAVHNYELRFNQEAYHQETPPTCLLL</sequence>
<dbReference type="GO" id="GO:0016020">
    <property type="term" value="C:membrane"/>
    <property type="evidence" value="ECO:0007669"/>
    <property type="project" value="InterPro"/>
</dbReference>
<dbReference type="InterPro" id="IPR027417">
    <property type="entry name" value="P-loop_NTPase"/>
</dbReference>
<dbReference type="Gene3D" id="3.30.40.10">
    <property type="entry name" value="Zinc/RING finger domain, C3HC4 (zinc finger)"/>
    <property type="match status" value="1"/>
</dbReference>
<dbReference type="SMART" id="SM00173">
    <property type="entry name" value="RAS"/>
    <property type="match status" value="1"/>
</dbReference>
<dbReference type="PROSITE" id="PS51419">
    <property type="entry name" value="RAB"/>
    <property type="match status" value="1"/>
</dbReference>
<dbReference type="PROSITE" id="PS51421">
    <property type="entry name" value="RAS"/>
    <property type="match status" value="1"/>
</dbReference>
<organism evidence="9">
    <name type="scientific">Eukaryota sp</name>
    <dbReference type="NCBI Taxonomy" id="1928008"/>
    <lineage>
        <taxon>Eukaryota</taxon>
    </lineage>
</organism>
<feature type="region of interest" description="Disordered" evidence="7">
    <location>
        <begin position="78"/>
        <end position="132"/>
    </location>
</feature>
<feature type="domain" description="FYVE-type" evidence="8">
    <location>
        <begin position="11"/>
        <end position="72"/>
    </location>
</feature>
<dbReference type="SUPFAM" id="SSF52540">
    <property type="entry name" value="P-loop containing nucleoside triphosphate hydrolases"/>
    <property type="match status" value="1"/>
</dbReference>
<dbReference type="AlphaFoldDB" id="A0A2R4IKX6"/>
<reference evidence="9" key="1">
    <citation type="journal article" date="2018" name="Sci. Rep.">
        <title>Extensive molecular tinkering in the evolution of the membrane attachment mode of the Rheb GTPase.</title>
        <authorList>
            <person name="Zahonova K."/>
            <person name="Petrzelkova R."/>
            <person name="Valach M."/>
            <person name="Yazaki E."/>
            <person name="Tikhonenkov D.V."/>
            <person name="Butenko A."/>
            <person name="Janouskovec J."/>
            <person name="Hrda S."/>
            <person name="Klimes V."/>
            <person name="Burger G."/>
            <person name="Inagaki Y."/>
            <person name="Keeling P.J."/>
            <person name="Hampl V."/>
            <person name="Flegontov P."/>
            <person name="Yurchenko V."/>
            <person name="Elias M."/>
        </authorList>
    </citation>
    <scope>NUCLEOTIDE SEQUENCE</scope>
    <source>
        <strain evidence="9">SRT308</strain>
    </source>
</reference>
<dbReference type="EMBL" id="MG905960">
    <property type="protein sequence ID" value="AVV27000.1"/>
    <property type="molecule type" value="mRNA"/>
</dbReference>
<dbReference type="InterPro" id="IPR001806">
    <property type="entry name" value="Small_GTPase"/>
</dbReference>
<dbReference type="PROSITE" id="PS51420">
    <property type="entry name" value="RHO"/>
    <property type="match status" value="1"/>
</dbReference>
<dbReference type="GO" id="GO:0007165">
    <property type="term" value="P:signal transduction"/>
    <property type="evidence" value="ECO:0007669"/>
    <property type="project" value="InterPro"/>
</dbReference>
<dbReference type="NCBIfam" id="TIGR00231">
    <property type="entry name" value="small_GTP"/>
    <property type="match status" value="1"/>
</dbReference>
<dbReference type="GO" id="GO:0003924">
    <property type="term" value="F:GTPase activity"/>
    <property type="evidence" value="ECO:0007669"/>
    <property type="project" value="InterPro"/>
</dbReference>
<dbReference type="Gene3D" id="3.40.50.300">
    <property type="entry name" value="P-loop containing nucleotide triphosphate hydrolases"/>
    <property type="match status" value="1"/>
</dbReference>
<evidence type="ECO:0000256" key="5">
    <source>
        <dbReference type="ARBA" id="ARBA00023134"/>
    </source>
</evidence>
<dbReference type="InterPro" id="IPR000306">
    <property type="entry name" value="Znf_FYVE"/>
</dbReference>
<evidence type="ECO:0000256" key="7">
    <source>
        <dbReference type="SAM" id="MobiDB-lite"/>
    </source>
</evidence>
<dbReference type="SMR" id="A0A2R4IKX6"/>
<keyword evidence="4" id="KW-0862">Zinc</keyword>
<dbReference type="SMART" id="SM00064">
    <property type="entry name" value="FYVE"/>
    <property type="match status" value="1"/>
</dbReference>
<evidence type="ECO:0000313" key="9">
    <source>
        <dbReference type="EMBL" id="AVV27000.1"/>
    </source>
</evidence>
<name>A0A2R4IKX6_9EUKA</name>
<feature type="region of interest" description="Disordered" evidence="7">
    <location>
        <begin position="248"/>
        <end position="268"/>
    </location>
</feature>
<keyword evidence="5" id="KW-0342">GTP-binding</keyword>
<feature type="compositionally biased region" description="Polar residues" evidence="7">
    <location>
        <begin position="257"/>
        <end position="268"/>
    </location>
</feature>
<dbReference type="InterPro" id="IPR013083">
    <property type="entry name" value="Znf_RING/FYVE/PHD"/>
</dbReference>
<accession>A0A2R4IKX6</accession>